<dbReference type="EMBL" id="JBHUCO010000069">
    <property type="protein sequence ID" value="MFD1523670.1"/>
    <property type="molecule type" value="Genomic_DNA"/>
</dbReference>
<evidence type="ECO:0000313" key="2">
    <source>
        <dbReference type="Proteomes" id="UP001597114"/>
    </source>
</evidence>
<comment type="caution">
    <text evidence="1">The sequence shown here is derived from an EMBL/GenBank/DDBJ whole genome shotgun (WGS) entry which is preliminary data.</text>
</comment>
<accession>A0ABW4FCA3</accession>
<sequence length="83" mass="8988">MDVAFGGGTYALRGFRAPSFNEDFFRLLHDEVVKPAGEDMATQMIVVTKSPGNDWYVVNSNGALRGPNNTGGTSTCDRILVYA</sequence>
<dbReference type="InterPro" id="IPR036265">
    <property type="entry name" value="HIT-like_sf"/>
</dbReference>
<keyword evidence="2" id="KW-1185">Reference proteome</keyword>
<dbReference type="RefSeq" id="WP_344723280.1">
    <property type="nucleotide sequence ID" value="NZ_BAAAUS010000019.1"/>
</dbReference>
<name>A0ABW4FCA3_9PSEU</name>
<proteinExistence type="predicted"/>
<gene>
    <name evidence="1" type="ORF">ACFSJD_39735</name>
</gene>
<dbReference type="Gene3D" id="3.30.428.30">
    <property type="entry name" value="HIT family - CDH-like"/>
    <property type="match status" value="1"/>
</dbReference>
<dbReference type="Proteomes" id="UP001597114">
    <property type="component" value="Unassembled WGS sequence"/>
</dbReference>
<protein>
    <submittedName>
        <fullName evidence="1">Uncharacterized protein</fullName>
    </submittedName>
</protein>
<reference evidence="2" key="1">
    <citation type="journal article" date="2019" name="Int. J. Syst. Evol. Microbiol.">
        <title>The Global Catalogue of Microorganisms (GCM) 10K type strain sequencing project: providing services to taxonomists for standard genome sequencing and annotation.</title>
        <authorList>
            <consortium name="The Broad Institute Genomics Platform"/>
            <consortium name="The Broad Institute Genome Sequencing Center for Infectious Disease"/>
            <person name="Wu L."/>
            <person name="Ma J."/>
        </authorList>
    </citation>
    <scope>NUCLEOTIDE SEQUENCE [LARGE SCALE GENOMIC DNA]</scope>
    <source>
        <strain evidence="2">CCM 7043</strain>
    </source>
</reference>
<organism evidence="1 2">
    <name type="scientific">Pseudonocardia yunnanensis</name>
    <dbReference type="NCBI Taxonomy" id="58107"/>
    <lineage>
        <taxon>Bacteria</taxon>
        <taxon>Bacillati</taxon>
        <taxon>Actinomycetota</taxon>
        <taxon>Actinomycetes</taxon>
        <taxon>Pseudonocardiales</taxon>
        <taxon>Pseudonocardiaceae</taxon>
        <taxon>Pseudonocardia</taxon>
    </lineage>
</organism>
<evidence type="ECO:0000313" key="1">
    <source>
        <dbReference type="EMBL" id="MFD1523670.1"/>
    </source>
</evidence>